<name>A0AAD0HMS5_BACPU</name>
<protein>
    <recommendedName>
        <fullName evidence="3">DUF1643 domain-containing protein</fullName>
    </recommendedName>
</protein>
<accession>A0AAD0HMS5</accession>
<evidence type="ECO:0000313" key="2">
    <source>
        <dbReference type="Proteomes" id="UP000264960"/>
    </source>
</evidence>
<proteinExistence type="predicted"/>
<dbReference type="AlphaFoldDB" id="A0AAD0HMS5"/>
<dbReference type="EMBL" id="CP027116">
    <property type="protein sequence ID" value="AVM24217.1"/>
    <property type="molecule type" value="Genomic_DNA"/>
</dbReference>
<sequence length="217" mass="24961">MFFFQYKPPYCIIKVKGGDLAVYAQVNFDKQFYQHTIISDNVQVQSNLWKRNLLSVSTHKSNDIKYTFLLMNPSAAVYDKSDRTVNKVIKDAYNDGAGIVDVVNIFPFYETDSKKLGKVMSKINEAQLNTITEENLRVIKRSIESSVKSGGKVICGWGNRPTKLNKSNLRIYCSNLEFIKSILSSYSEILLCYRTNITGMPSHPLYNYNDFRRYTLI</sequence>
<reference evidence="1 2" key="1">
    <citation type="submission" date="2018-02" db="EMBL/GenBank/DDBJ databases">
        <title>The complete genome of two Bacillus pumilus strains from Cuatro Cienegas, Coahuila, Mexico.</title>
        <authorList>
            <person name="Zarza E."/>
            <person name="Alcaraz L.D."/>
            <person name="Aguilar-Salinas B."/>
            <person name="Islas A."/>
            <person name="Olmedo-Alvarez G."/>
        </authorList>
    </citation>
    <scope>NUCLEOTIDE SEQUENCE [LARGE SCALE GENOMIC DNA]</scope>
    <source>
        <strain evidence="1 2">145</strain>
    </source>
</reference>
<dbReference type="Pfam" id="PF07799">
    <property type="entry name" value="DUF1643"/>
    <property type="match status" value="1"/>
</dbReference>
<dbReference type="Proteomes" id="UP000264960">
    <property type="component" value="Chromosome"/>
</dbReference>
<organism evidence="1 2">
    <name type="scientific">Bacillus pumilus</name>
    <name type="common">Bacillus mesentericus</name>
    <dbReference type="NCBI Taxonomy" id="1408"/>
    <lineage>
        <taxon>Bacteria</taxon>
        <taxon>Bacillati</taxon>
        <taxon>Bacillota</taxon>
        <taxon>Bacilli</taxon>
        <taxon>Bacillales</taxon>
        <taxon>Bacillaceae</taxon>
        <taxon>Bacillus</taxon>
    </lineage>
</organism>
<evidence type="ECO:0008006" key="3">
    <source>
        <dbReference type="Google" id="ProtNLM"/>
    </source>
</evidence>
<evidence type="ECO:0000313" key="1">
    <source>
        <dbReference type="EMBL" id="AVM24217.1"/>
    </source>
</evidence>
<dbReference type="InterPro" id="IPR012441">
    <property type="entry name" value="DUF1643"/>
</dbReference>
<gene>
    <name evidence="1" type="ORF">C5695_10335</name>
</gene>